<dbReference type="Proteomes" id="UP000324629">
    <property type="component" value="Unassembled WGS sequence"/>
</dbReference>
<organism evidence="2 3">
    <name type="scientific">Paragonimus westermani</name>
    <dbReference type="NCBI Taxonomy" id="34504"/>
    <lineage>
        <taxon>Eukaryota</taxon>
        <taxon>Metazoa</taxon>
        <taxon>Spiralia</taxon>
        <taxon>Lophotrochozoa</taxon>
        <taxon>Platyhelminthes</taxon>
        <taxon>Trematoda</taxon>
        <taxon>Digenea</taxon>
        <taxon>Plagiorchiida</taxon>
        <taxon>Troglotremata</taxon>
        <taxon>Troglotrematidae</taxon>
        <taxon>Paragonimus</taxon>
    </lineage>
</organism>
<feature type="region of interest" description="Disordered" evidence="1">
    <location>
        <begin position="143"/>
        <end position="208"/>
    </location>
</feature>
<feature type="region of interest" description="Disordered" evidence="1">
    <location>
        <begin position="1"/>
        <end position="29"/>
    </location>
</feature>
<feature type="compositionally biased region" description="Pro residues" evidence="1">
    <location>
        <begin position="1"/>
        <end position="11"/>
    </location>
</feature>
<dbReference type="AlphaFoldDB" id="A0A5J4NP28"/>
<dbReference type="EMBL" id="QNGE01001630">
    <property type="protein sequence ID" value="KAA3677169.1"/>
    <property type="molecule type" value="Genomic_DNA"/>
</dbReference>
<proteinExistence type="predicted"/>
<name>A0A5J4NP28_9TREM</name>
<evidence type="ECO:0000313" key="2">
    <source>
        <dbReference type="EMBL" id="KAA3677169.1"/>
    </source>
</evidence>
<comment type="caution">
    <text evidence="2">The sequence shown here is derived from an EMBL/GenBank/DDBJ whole genome shotgun (WGS) entry which is preliminary data.</text>
</comment>
<evidence type="ECO:0000256" key="1">
    <source>
        <dbReference type="SAM" id="MobiDB-lite"/>
    </source>
</evidence>
<protein>
    <submittedName>
        <fullName evidence="2">Uncharacterized protein</fullName>
    </submittedName>
</protein>
<feature type="compositionally biased region" description="Polar residues" evidence="1">
    <location>
        <begin position="188"/>
        <end position="208"/>
    </location>
</feature>
<feature type="compositionally biased region" description="Polar residues" evidence="1">
    <location>
        <begin position="158"/>
        <end position="173"/>
    </location>
</feature>
<sequence>MASLPPRPHAPPCSGAPIAADRAENSPNGVPYQAGEVEVLLDAMRRATWIVRGETKATADLDKQTWVQIANYVSSHGWPKRTWQQIKAKGKQLLLKRMVYPTADANFRALHPGAPATSEKLPFKLNTSLMNSALPVVQVPEPALSDSTGESVPKLPTLTPSPSVISTSNTSAAPNVHNHPQIVHVHPTSASSKLTDIPSASPSSVSTTHCPPVISPLSSLSHLINQETMIPPLFNTTSDPSGLVSVPWPVFSGCALPSLIPVMTDSANSFPQPGPVNFSASLPSWESEQKARIYELKLEVLSLKRQYWLRKLRSV</sequence>
<reference evidence="2 3" key="1">
    <citation type="journal article" date="2019" name="Gigascience">
        <title>Whole-genome sequence of the oriental lung fluke Paragonimus westermani.</title>
        <authorList>
            <person name="Oey H."/>
            <person name="Zakrzewski M."/>
            <person name="Narain K."/>
            <person name="Devi K.R."/>
            <person name="Agatsuma T."/>
            <person name="Nawaratna S."/>
            <person name="Gobert G.N."/>
            <person name="Jones M.K."/>
            <person name="Ragan M.A."/>
            <person name="McManus D.P."/>
            <person name="Krause L."/>
        </authorList>
    </citation>
    <scope>NUCLEOTIDE SEQUENCE [LARGE SCALE GENOMIC DNA]</scope>
    <source>
        <strain evidence="2 3">IND2009</strain>
    </source>
</reference>
<gene>
    <name evidence="2" type="ORF">DEA37_0006589</name>
</gene>
<keyword evidence="3" id="KW-1185">Reference proteome</keyword>
<evidence type="ECO:0000313" key="3">
    <source>
        <dbReference type="Proteomes" id="UP000324629"/>
    </source>
</evidence>
<accession>A0A5J4NP28</accession>